<dbReference type="PANTHER" id="PTHR30136">
    <property type="entry name" value="HELIX-TURN-HELIX TRANSCRIPTIONAL REGULATOR, ICLR FAMILY"/>
    <property type="match status" value="1"/>
</dbReference>
<dbReference type="EMBL" id="BKDJ01000008">
    <property type="protein sequence ID" value="GER23310.1"/>
    <property type="molecule type" value="Genomic_DNA"/>
</dbReference>
<accession>A0A5A7NR78</accession>
<dbReference type="PANTHER" id="PTHR30136:SF24">
    <property type="entry name" value="HTH-TYPE TRANSCRIPTIONAL REPRESSOR ALLR"/>
    <property type="match status" value="1"/>
</dbReference>
<proteinExistence type="predicted"/>
<dbReference type="GO" id="GO:0003677">
    <property type="term" value="F:DNA binding"/>
    <property type="evidence" value="ECO:0007669"/>
    <property type="project" value="TreeGrafter"/>
</dbReference>
<evidence type="ECO:0000313" key="3">
    <source>
        <dbReference type="Proteomes" id="UP000325307"/>
    </source>
</evidence>
<dbReference type="Gene3D" id="3.30.450.40">
    <property type="match status" value="1"/>
</dbReference>
<sequence length="163" mass="16680">MPFMSVLNESLRQHVQLAVLEGDEAVVVERLSAKHAVGVVSRVGGRLPLHASGVGKVLLAHAGQQEIDRVLAKPLAKLTPASITDPYALARELADVRTQGFAMVREETSAGADSVAAAVTAPTGEVIAALSVVVPSRTVSLSSLAPAVVAAAKGVSGAMRKMG</sequence>
<dbReference type="AlphaFoldDB" id="A0A5A7NR78"/>
<comment type="caution">
    <text evidence="2">The sequence shown here is derived from an EMBL/GenBank/DDBJ whole genome shotgun (WGS) entry which is preliminary data.</text>
</comment>
<dbReference type="InterPro" id="IPR050707">
    <property type="entry name" value="HTH_MetabolicPath_Reg"/>
</dbReference>
<dbReference type="GO" id="GO:0003700">
    <property type="term" value="F:DNA-binding transcription factor activity"/>
    <property type="evidence" value="ECO:0007669"/>
    <property type="project" value="TreeGrafter"/>
</dbReference>
<gene>
    <name evidence="2" type="ORF">NCCP1664_18060</name>
</gene>
<keyword evidence="3" id="KW-1185">Reference proteome</keyword>
<evidence type="ECO:0000259" key="1">
    <source>
        <dbReference type="PROSITE" id="PS51078"/>
    </source>
</evidence>
<dbReference type="PROSITE" id="PS51078">
    <property type="entry name" value="ICLR_ED"/>
    <property type="match status" value="1"/>
</dbReference>
<dbReference type="SUPFAM" id="SSF55781">
    <property type="entry name" value="GAF domain-like"/>
    <property type="match status" value="1"/>
</dbReference>
<organism evidence="2 3">
    <name type="scientific">Zafaria cholistanensis</name>
    <dbReference type="NCBI Taxonomy" id="1682741"/>
    <lineage>
        <taxon>Bacteria</taxon>
        <taxon>Bacillati</taxon>
        <taxon>Actinomycetota</taxon>
        <taxon>Actinomycetes</taxon>
        <taxon>Micrococcales</taxon>
        <taxon>Micrococcaceae</taxon>
        <taxon>Zafaria</taxon>
    </lineage>
</organism>
<evidence type="ECO:0000313" key="2">
    <source>
        <dbReference type="EMBL" id="GER23310.1"/>
    </source>
</evidence>
<protein>
    <recommendedName>
        <fullName evidence="1">IclR-ED domain-containing protein</fullName>
    </recommendedName>
</protein>
<dbReference type="InterPro" id="IPR014757">
    <property type="entry name" value="Tscrpt_reg_IclR_C"/>
</dbReference>
<dbReference type="Proteomes" id="UP000325307">
    <property type="component" value="Unassembled WGS sequence"/>
</dbReference>
<feature type="domain" description="IclR-ED" evidence="1">
    <location>
        <begin position="1"/>
        <end position="161"/>
    </location>
</feature>
<dbReference type="Pfam" id="PF01614">
    <property type="entry name" value="IclR_C"/>
    <property type="match status" value="1"/>
</dbReference>
<dbReference type="GO" id="GO:0045892">
    <property type="term" value="P:negative regulation of DNA-templated transcription"/>
    <property type="evidence" value="ECO:0007669"/>
    <property type="project" value="TreeGrafter"/>
</dbReference>
<name>A0A5A7NR78_9MICC</name>
<reference evidence="2 3" key="1">
    <citation type="submission" date="2019-09" db="EMBL/GenBank/DDBJ databases">
        <title>Arthrobacter zafarii sp. nov., a moderately thermotolerant and halotolerant actinobacterium isolated from Cholistan desert soil of Pakistan.</title>
        <authorList>
            <person name="Amin A."/>
            <person name="Ahmed I."/>
            <person name="Khalid N."/>
            <person name="Schumann P."/>
            <person name="Busse H.J."/>
            <person name="Khan I.U."/>
            <person name="Li S."/>
            <person name="Li W.J."/>
        </authorList>
    </citation>
    <scope>NUCLEOTIDE SEQUENCE [LARGE SCALE GENOMIC DNA]</scope>
    <source>
        <strain evidence="2 3">NCCP-1664</strain>
    </source>
</reference>
<dbReference type="InterPro" id="IPR029016">
    <property type="entry name" value="GAF-like_dom_sf"/>
</dbReference>